<dbReference type="InterPro" id="IPR006016">
    <property type="entry name" value="UspA"/>
</dbReference>
<dbReference type="Pfam" id="PF00582">
    <property type="entry name" value="Usp"/>
    <property type="match status" value="1"/>
</dbReference>
<dbReference type="PANTHER" id="PTHR46268">
    <property type="entry name" value="STRESS RESPONSE PROTEIN NHAX"/>
    <property type="match status" value="1"/>
</dbReference>
<dbReference type="Gene3D" id="3.40.50.620">
    <property type="entry name" value="HUPs"/>
    <property type="match status" value="1"/>
</dbReference>
<evidence type="ECO:0000313" key="4">
    <source>
        <dbReference type="Proteomes" id="UP001595908"/>
    </source>
</evidence>
<comment type="caution">
    <text evidence="3">The sequence shown here is derived from an EMBL/GenBank/DDBJ whole genome shotgun (WGS) entry which is preliminary data.</text>
</comment>
<dbReference type="InterPro" id="IPR014729">
    <property type="entry name" value="Rossmann-like_a/b/a_fold"/>
</dbReference>
<evidence type="ECO:0000259" key="2">
    <source>
        <dbReference type="Pfam" id="PF00582"/>
    </source>
</evidence>
<protein>
    <submittedName>
        <fullName evidence="3">Universal stress protein</fullName>
    </submittedName>
</protein>
<dbReference type="PRINTS" id="PR01438">
    <property type="entry name" value="UNVRSLSTRESS"/>
</dbReference>
<dbReference type="PANTHER" id="PTHR46268:SF6">
    <property type="entry name" value="UNIVERSAL STRESS PROTEIN UP12"/>
    <property type="match status" value="1"/>
</dbReference>
<dbReference type="EMBL" id="JBHSJE010000012">
    <property type="protein sequence ID" value="MFC4982745.1"/>
    <property type="molecule type" value="Genomic_DNA"/>
</dbReference>
<dbReference type="RefSeq" id="WP_033300931.1">
    <property type="nucleotide sequence ID" value="NZ_JBHSJE010000012.1"/>
</dbReference>
<organism evidence="3 4">
    <name type="scientific">Streptomyces atroolivaceus</name>
    <dbReference type="NCBI Taxonomy" id="66869"/>
    <lineage>
        <taxon>Bacteria</taxon>
        <taxon>Bacillati</taxon>
        <taxon>Actinomycetota</taxon>
        <taxon>Actinomycetes</taxon>
        <taxon>Kitasatosporales</taxon>
        <taxon>Streptomycetaceae</taxon>
        <taxon>Streptomyces</taxon>
    </lineage>
</organism>
<feature type="domain" description="UspA" evidence="2">
    <location>
        <begin position="1"/>
        <end position="136"/>
    </location>
</feature>
<dbReference type="Proteomes" id="UP001595908">
    <property type="component" value="Unassembled WGS sequence"/>
</dbReference>
<sequence length="151" mass="15440">MFHRILVAVDSSPARHSAVRTVGELARITGATVSVLHVMATAAELAAVVPLESDAEAGDVLDEAIAALRDVGVSAGGTLANAPTTKVSAAISSAAAEFQADLLVLSPHQHGLFGALFNPPVSDAVVHGSRIPVLLTPRIGGNDRRREGPRG</sequence>
<gene>
    <name evidence="3" type="ORF">ACFPL4_31135</name>
</gene>
<comment type="similarity">
    <text evidence="1">Belongs to the universal stress protein A family.</text>
</comment>
<evidence type="ECO:0000313" key="3">
    <source>
        <dbReference type="EMBL" id="MFC4982745.1"/>
    </source>
</evidence>
<dbReference type="CDD" id="cd00293">
    <property type="entry name" value="USP-like"/>
    <property type="match status" value="1"/>
</dbReference>
<keyword evidence="4" id="KW-1185">Reference proteome</keyword>
<dbReference type="InterPro" id="IPR006015">
    <property type="entry name" value="Universal_stress_UspA"/>
</dbReference>
<name>A0ABV9VHT8_STRAZ</name>
<proteinExistence type="inferred from homology"/>
<dbReference type="GeneID" id="31234070"/>
<dbReference type="SUPFAM" id="SSF52402">
    <property type="entry name" value="Adenine nucleotide alpha hydrolases-like"/>
    <property type="match status" value="1"/>
</dbReference>
<accession>A0ABV9VHT8</accession>
<evidence type="ECO:0000256" key="1">
    <source>
        <dbReference type="ARBA" id="ARBA00008791"/>
    </source>
</evidence>
<reference evidence="4" key="1">
    <citation type="journal article" date="2019" name="Int. J. Syst. Evol. Microbiol.">
        <title>The Global Catalogue of Microorganisms (GCM) 10K type strain sequencing project: providing services to taxonomists for standard genome sequencing and annotation.</title>
        <authorList>
            <consortium name="The Broad Institute Genomics Platform"/>
            <consortium name="The Broad Institute Genome Sequencing Center for Infectious Disease"/>
            <person name="Wu L."/>
            <person name="Ma J."/>
        </authorList>
    </citation>
    <scope>NUCLEOTIDE SEQUENCE [LARGE SCALE GENOMIC DNA]</scope>
    <source>
        <strain evidence="4">ICMP 257</strain>
    </source>
</reference>